<dbReference type="PANTHER" id="PTHR30336:SF4">
    <property type="entry name" value="ENVELOPE BIOGENESIS FACTOR ELYC"/>
    <property type="match status" value="1"/>
</dbReference>
<organism evidence="2 3">
    <name type="scientific">Faecalicatena fissicatena</name>
    <dbReference type="NCBI Taxonomy" id="290055"/>
    <lineage>
        <taxon>Bacteria</taxon>
        <taxon>Bacillati</taxon>
        <taxon>Bacillota</taxon>
        <taxon>Clostridia</taxon>
        <taxon>Lachnospirales</taxon>
        <taxon>Lachnospiraceae</taxon>
        <taxon>Faecalicatena</taxon>
    </lineage>
</organism>
<dbReference type="PANTHER" id="PTHR30336">
    <property type="entry name" value="INNER MEMBRANE PROTEIN, PROBABLE PERMEASE"/>
    <property type="match status" value="1"/>
</dbReference>
<evidence type="ECO:0000313" key="2">
    <source>
        <dbReference type="EMBL" id="NSG29229.1"/>
    </source>
</evidence>
<evidence type="ECO:0000313" key="3">
    <source>
        <dbReference type="Proteomes" id="UP000821846"/>
    </source>
</evidence>
<proteinExistence type="predicted"/>
<dbReference type="Gene3D" id="3.40.50.620">
    <property type="entry name" value="HUPs"/>
    <property type="match status" value="1"/>
</dbReference>
<dbReference type="RefSeq" id="WP_173865804.1">
    <property type="nucleotide sequence ID" value="NZ_JAAWUU010000006.1"/>
</dbReference>
<sequence>MKFYDALTDFIFTEQKPEKADAIFVPGGLYGEIAQHAAELYQQGFASLIVPSGKYSIVEGKFTEVQSPEKYKGRYFETESDFLTQILVDEGVKKSDILQEKEASYTYQNALFTKDLLEKKGLHLKKVILSCQAYHARRCLMYYQFVFPEIEFIVSPVITRGVSKENWYQSEYGICLVLKEVEHCGSQFADMMLRPCLCPINVGRDDKDCMQSVTEI</sequence>
<accession>A0ABX2GW46</accession>
<dbReference type="EMBL" id="JAAWUZ010000005">
    <property type="protein sequence ID" value="NSG29229.1"/>
    <property type="molecule type" value="Genomic_DNA"/>
</dbReference>
<reference evidence="2 3" key="1">
    <citation type="journal article" date="2020" name="Cell Host Microbe">
        <title>Functional and Genomic Variation between Human-Derived Isolates of Lachnospiraceae Reveals Inter- and Intra-Species Diversity.</title>
        <authorList>
            <person name="Sorbara M.T."/>
            <person name="Littmann E.R."/>
            <person name="Fontana E."/>
            <person name="Moody T.U."/>
            <person name="Kohout C.E."/>
            <person name="Gjonbalaj M."/>
            <person name="Eaton V."/>
            <person name="Seok R."/>
            <person name="Leiner I.M."/>
            <person name="Pamer E.G."/>
        </authorList>
    </citation>
    <scope>NUCLEOTIDE SEQUENCE [LARGE SCALE GENOMIC DNA]</scope>
    <source>
        <strain evidence="2 3">MSK.14.16</strain>
    </source>
</reference>
<keyword evidence="3" id="KW-1185">Reference proteome</keyword>
<dbReference type="Proteomes" id="UP000821846">
    <property type="component" value="Unassembled WGS sequence"/>
</dbReference>
<protein>
    <submittedName>
        <fullName evidence="2">YdcF family protein</fullName>
    </submittedName>
</protein>
<name>A0ABX2GW46_9FIRM</name>
<gene>
    <name evidence="2" type="ORF">HFM93_02830</name>
</gene>
<dbReference type="Pfam" id="PF02698">
    <property type="entry name" value="DUF218"/>
    <property type="match status" value="1"/>
</dbReference>
<evidence type="ECO:0000259" key="1">
    <source>
        <dbReference type="Pfam" id="PF02698"/>
    </source>
</evidence>
<dbReference type="InterPro" id="IPR014729">
    <property type="entry name" value="Rossmann-like_a/b/a_fold"/>
</dbReference>
<dbReference type="CDD" id="cd06259">
    <property type="entry name" value="YdcF-like"/>
    <property type="match status" value="1"/>
</dbReference>
<feature type="domain" description="DUF218" evidence="1">
    <location>
        <begin position="21"/>
        <end position="168"/>
    </location>
</feature>
<comment type="caution">
    <text evidence="2">The sequence shown here is derived from an EMBL/GenBank/DDBJ whole genome shotgun (WGS) entry which is preliminary data.</text>
</comment>
<dbReference type="InterPro" id="IPR051599">
    <property type="entry name" value="Cell_Envelope_Assoc"/>
</dbReference>
<dbReference type="InterPro" id="IPR003848">
    <property type="entry name" value="DUF218"/>
</dbReference>